<organism evidence="5 7">
    <name type="scientific">Halodesulfurarchaeum formicicum</name>
    <dbReference type="NCBI Taxonomy" id="1873524"/>
    <lineage>
        <taxon>Archaea</taxon>
        <taxon>Methanobacteriati</taxon>
        <taxon>Methanobacteriota</taxon>
        <taxon>Stenosarchaea group</taxon>
        <taxon>Halobacteria</taxon>
        <taxon>Halobacteriales</taxon>
        <taxon>Halobacteriaceae</taxon>
        <taxon>Halodesulfurarchaeum</taxon>
    </lineage>
</organism>
<dbReference type="SUPFAM" id="SSF46785">
    <property type="entry name" value="Winged helix' DNA-binding domain"/>
    <property type="match status" value="1"/>
</dbReference>
<evidence type="ECO:0000313" key="6">
    <source>
        <dbReference type="EMBL" id="APE94954.1"/>
    </source>
</evidence>
<dbReference type="OrthoDB" id="10490at2157"/>
<dbReference type="InterPro" id="IPR036390">
    <property type="entry name" value="WH_DNA-bd_sf"/>
</dbReference>
<gene>
    <name evidence="6" type="ORF">HSR6_0491</name>
    <name evidence="5" type="ORF">HTSR_0507</name>
</gene>
<dbReference type="STRING" id="1873524.HSR6_0491"/>
<evidence type="ECO:0000259" key="4">
    <source>
        <dbReference type="PROSITE" id="PS51118"/>
    </source>
</evidence>
<accession>A0A1D8S2W7</accession>
<dbReference type="PANTHER" id="PTHR33204:SF18">
    <property type="entry name" value="TRANSCRIPTIONAL REGULATORY PROTEIN"/>
    <property type="match status" value="1"/>
</dbReference>
<keyword evidence="8" id="KW-1185">Reference proteome</keyword>
<dbReference type="InterPro" id="IPR036388">
    <property type="entry name" value="WH-like_DNA-bd_sf"/>
</dbReference>
<dbReference type="PROSITE" id="PS51118">
    <property type="entry name" value="HTH_HXLR"/>
    <property type="match status" value="1"/>
</dbReference>
<dbReference type="KEGG" id="hhsr:HSR6_0491"/>
<dbReference type="EMBL" id="CP016070">
    <property type="protein sequence ID" value="AOW79704.1"/>
    <property type="molecule type" value="Genomic_DNA"/>
</dbReference>
<keyword evidence="3" id="KW-0804">Transcription</keyword>
<evidence type="ECO:0000256" key="3">
    <source>
        <dbReference type="ARBA" id="ARBA00023163"/>
    </source>
</evidence>
<feature type="domain" description="HTH hxlR-type" evidence="4">
    <location>
        <begin position="16"/>
        <end position="115"/>
    </location>
</feature>
<reference evidence="5 7" key="1">
    <citation type="submission" date="2016-06" db="EMBL/GenBank/DDBJ databases">
        <title>Discovery of anaerobic lithoheterotrophic haloarchaeon capable of sulfur respiration by hydrogen and formate.</title>
        <authorList>
            <person name="Sorokin D.Y."/>
            <person name="Kublanov I.V."/>
            <person name="Roman P."/>
            <person name="Sinninghe Damste J.S."/>
            <person name="Golyshin P.N."/>
            <person name="Rojo D."/>
            <person name="Ciordia S."/>
            <person name="Mena Md.C."/>
            <person name="Ferrer M."/>
            <person name="Smedile F."/>
            <person name="Messina E."/>
            <person name="La Cono V."/>
            <person name="Yakimov M.M."/>
        </authorList>
    </citation>
    <scope>NUCLEOTIDE SEQUENCE [LARGE SCALE GENOMIC DNA]</scope>
    <source>
        <strain evidence="5 7">HTSR1</strain>
    </source>
</reference>
<evidence type="ECO:0000313" key="7">
    <source>
        <dbReference type="Proteomes" id="UP000185608"/>
    </source>
</evidence>
<keyword evidence="2" id="KW-0238">DNA-binding</keyword>
<dbReference type="GO" id="GO:0003677">
    <property type="term" value="F:DNA binding"/>
    <property type="evidence" value="ECO:0007669"/>
    <property type="project" value="UniProtKB-KW"/>
</dbReference>
<reference evidence="8" key="2">
    <citation type="submission" date="2016-08" db="EMBL/GenBank/DDBJ databases">
        <title>Discovery of first anaerobic lithoheterotrophic haloarchae widely represented in hypersaline habitats.</title>
        <authorList>
            <person name="Sorokin D.Y."/>
            <person name="Kublanov I.V."/>
            <person name="Roman P."/>
            <person name="Sinninghe Damste J.S."/>
            <person name="Golyshin P.N."/>
            <person name="Rojo D."/>
            <person name="Ciordia S."/>
            <person name="Mena Md.C."/>
            <person name="Ferrer M."/>
            <person name="Smedile F."/>
            <person name="Messina E."/>
            <person name="La Cono V."/>
            <person name="Yakimov M.M."/>
        </authorList>
    </citation>
    <scope>NUCLEOTIDE SEQUENCE [LARGE SCALE GENOMIC DNA]</scope>
    <source>
        <strain evidence="8">HSR6</strain>
    </source>
</reference>
<dbReference type="EMBL" id="CP016804">
    <property type="protein sequence ID" value="APE94954.1"/>
    <property type="molecule type" value="Genomic_DNA"/>
</dbReference>
<dbReference type="PATRIC" id="fig|1855411.3.peg.503"/>
<evidence type="ECO:0000256" key="2">
    <source>
        <dbReference type="ARBA" id="ARBA00023125"/>
    </source>
</evidence>
<dbReference type="GeneID" id="30417015"/>
<accession>A0A1J1A9Z3</accession>
<dbReference type="Gene3D" id="1.10.10.10">
    <property type="entry name" value="Winged helix-like DNA-binding domain superfamily/Winged helix DNA-binding domain"/>
    <property type="match status" value="1"/>
</dbReference>
<dbReference type="InterPro" id="IPR002577">
    <property type="entry name" value="HTH_HxlR"/>
</dbReference>
<dbReference type="Proteomes" id="UP000185608">
    <property type="component" value="Chromosome"/>
</dbReference>
<dbReference type="AlphaFoldDB" id="A0A1D8S2W7"/>
<evidence type="ECO:0000313" key="5">
    <source>
        <dbReference type="EMBL" id="AOW79704.1"/>
    </source>
</evidence>
<dbReference type="Pfam" id="PF01638">
    <property type="entry name" value="HxlR"/>
    <property type="match status" value="1"/>
</dbReference>
<name>A0A1D8S2W7_9EURY</name>
<protein>
    <submittedName>
        <fullName evidence="5">HxlR family transcriptional regulator</fullName>
    </submittedName>
</protein>
<keyword evidence="1" id="KW-0805">Transcription regulation</keyword>
<dbReference type="PANTHER" id="PTHR33204">
    <property type="entry name" value="TRANSCRIPTIONAL REGULATOR, MARR FAMILY"/>
    <property type="match status" value="1"/>
</dbReference>
<reference evidence="6" key="3">
    <citation type="journal article" date="2017" name="ISME J.">
        <title>Discovery of anaerobic lithoheterotrophic haloarchaea, ubiquitous in hypersaline habitats.</title>
        <authorList>
            <person name="Sorokin D.Y."/>
            <person name="Messina E."/>
            <person name="Smedile F."/>
            <person name="Roman P."/>
            <person name="Damste J.S.S."/>
            <person name="Ciordia S."/>
            <person name="Mena M.C."/>
            <person name="Ferrer M."/>
            <person name="Golyshin P.N."/>
            <person name="Kublanov I.V."/>
            <person name="Samarov N.I."/>
            <person name="Toshchakov S.V."/>
            <person name="La Cono V."/>
            <person name="Yakimov M.M."/>
        </authorList>
    </citation>
    <scope>NUCLEOTIDE SEQUENCE</scope>
    <source>
        <strain evidence="6">HSR6</strain>
    </source>
</reference>
<evidence type="ECO:0000256" key="1">
    <source>
        <dbReference type="ARBA" id="ARBA00023015"/>
    </source>
</evidence>
<sequence length="123" mass="13518">MSERGIAVACEGEDWCPIQATAILFCKKWHPVVVHRLLVHGPLGFNALQAEAGGISSKVLSDTLDELETYGIVERNVVSEKPVRVEYAPTDRGAALEPMLQAMREWGEEHLLEPADADDPVEP</sequence>
<dbReference type="RefSeq" id="WP_070364454.1">
    <property type="nucleotide sequence ID" value="NZ_CP016070.1"/>
</dbReference>
<dbReference type="Proteomes" id="UP000186165">
    <property type="component" value="Chromosome"/>
</dbReference>
<evidence type="ECO:0000313" key="8">
    <source>
        <dbReference type="Proteomes" id="UP000186165"/>
    </source>
</evidence>
<dbReference type="KEGG" id="halh:HTSR_0507"/>
<proteinExistence type="predicted"/>